<keyword evidence="9" id="KW-0539">Nucleus</keyword>
<dbReference type="SMART" id="SM00355">
    <property type="entry name" value="ZnF_C2H2"/>
    <property type="match status" value="7"/>
</dbReference>
<comment type="caution">
    <text evidence="12">The sequence shown here is derived from an EMBL/GenBank/DDBJ whole genome shotgun (WGS) entry which is preliminary data.</text>
</comment>
<accession>A0AAW1KPP2</accession>
<feature type="domain" description="C2H2-type" evidence="11">
    <location>
        <begin position="245"/>
        <end position="272"/>
    </location>
</feature>
<dbReference type="PANTHER" id="PTHR24383:SF20">
    <property type="entry name" value="C2H2-TYPE DOMAIN-CONTAINING PROTEIN"/>
    <property type="match status" value="1"/>
</dbReference>
<keyword evidence="3" id="KW-0677">Repeat</keyword>
<feature type="domain" description="C2H2-type" evidence="11">
    <location>
        <begin position="301"/>
        <end position="328"/>
    </location>
</feature>
<keyword evidence="7" id="KW-0238">DNA-binding</keyword>
<comment type="subcellular location">
    <subcellularLocation>
        <location evidence="1">Nucleus</location>
    </subcellularLocation>
</comment>
<dbReference type="FunFam" id="3.30.160.60:FF:000065">
    <property type="entry name" value="B-cell CLL/lymphoma 6, member B"/>
    <property type="match status" value="1"/>
</dbReference>
<evidence type="ECO:0000256" key="6">
    <source>
        <dbReference type="ARBA" id="ARBA00023015"/>
    </source>
</evidence>
<dbReference type="PROSITE" id="PS00028">
    <property type="entry name" value="ZINC_FINGER_C2H2_1"/>
    <property type="match status" value="5"/>
</dbReference>
<evidence type="ECO:0000256" key="9">
    <source>
        <dbReference type="ARBA" id="ARBA00023242"/>
    </source>
</evidence>
<gene>
    <name evidence="12" type="ORF">QE152_g19927</name>
</gene>
<proteinExistence type="predicted"/>
<evidence type="ECO:0000313" key="13">
    <source>
        <dbReference type="Proteomes" id="UP001458880"/>
    </source>
</evidence>
<dbReference type="Gene3D" id="3.30.160.60">
    <property type="entry name" value="Classic Zinc Finger"/>
    <property type="match status" value="6"/>
</dbReference>
<organism evidence="12 13">
    <name type="scientific">Popillia japonica</name>
    <name type="common">Japanese beetle</name>
    <dbReference type="NCBI Taxonomy" id="7064"/>
    <lineage>
        <taxon>Eukaryota</taxon>
        <taxon>Metazoa</taxon>
        <taxon>Ecdysozoa</taxon>
        <taxon>Arthropoda</taxon>
        <taxon>Hexapoda</taxon>
        <taxon>Insecta</taxon>
        <taxon>Pterygota</taxon>
        <taxon>Neoptera</taxon>
        <taxon>Endopterygota</taxon>
        <taxon>Coleoptera</taxon>
        <taxon>Polyphaga</taxon>
        <taxon>Scarabaeiformia</taxon>
        <taxon>Scarabaeidae</taxon>
        <taxon>Rutelinae</taxon>
        <taxon>Popillia</taxon>
    </lineage>
</organism>
<feature type="domain" description="C2H2-type" evidence="11">
    <location>
        <begin position="329"/>
        <end position="356"/>
    </location>
</feature>
<evidence type="ECO:0000259" key="11">
    <source>
        <dbReference type="PROSITE" id="PS50157"/>
    </source>
</evidence>
<dbReference type="Gene3D" id="3.60.10.10">
    <property type="entry name" value="Endonuclease/exonuclease/phosphatase"/>
    <property type="match status" value="1"/>
</dbReference>
<sequence length="361" mass="41903">MLPKEKTIVVAIYRSPNGNYDAFINVLSELLVNVDLSCKVFIAGDFNENFSVKWNNREILLHVSSALNLTTLQYTRITAVSVSSIDNIFTNPAEADYNVKTVNLHTADHLTQILEYHNEVAEPVKSKIKHIFHSKRKLAWHKEIHDPKPKACSHCSEKFIHMSSLTRHIRRAHNERFLPNKERVSENVECPICKGVYLRSYLEVHIRNHSGHKPFTCLICNKSFTTKWNLKLHKWTHASRTAKPFKCDMCKGAFIRESDYIAHMNAHKSVKPYTCNYCGAQFIRKYNCQRHVKEHEKVKTFSCQVCGKSFHRSYYLKDHIRVHSGVRPYTCHICGKTSTTKSNHNKHVRIHHAREPVSTEN</sequence>
<feature type="domain" description="C2H2-type" evidence="11">
    <location>
        <begin position="273"/>
        <end position="300"/>
    </location>
</feature>
<evidence type="ECO:0000256" key="10">
    <source>
        <dbReference type="PROSITE-ProRule" id="PRU00042"/>
    </source>
</evidence>
<feature type="domain" description="C2H2-type" evidence="11">
    <location>
        <begin position="215"/>
        <end position="242"/>
    </location>
</feature>
<dbReference type="AlphaFoldDB" id="A0AAW1KPP2"/>
<dbReference type="InterPro" id="IPR036691">
    <property type="entry name" value="Endo/exonu/phosph_ase_sf"/>
</dbReference>
<evidence type="ECO:0000256" key="5">
    <source>
        <dbReference type="ARBA" id="ARBA00022833"/>
    </source>
</evidence>
<evidence type="ECO:0000256" key="3">
    <source>
        <dbReference type="ARBA" id="ARBA00022737"/>
    </source>
</evidence>
<dbReference type="EMBL" id="JASPKY010000193">
    <property type="protein sequence ID" value="KAK9721978.1"/>
    <property type="molecule type" value="Genomic_DNA"/>
</dbReference>
<keyword evidence="5" id="KW-0862">Zinc</keyword>
<feature type="domain" description="C2H2-type" evidence="11">
    <location>
        <begin position="150"/>
        <end position="173"/>
    </location>
</feature>
<dbReference type="InterPro" id="IPR036236">
    <property type="entry name" value="Znf_C2H2_sf"/>
</dbReference>
<dbReference type="FunFam" id="3.30.160.60:FF:000646">
    <property type="entry name" value="Myeloid zinc finger 1"/>
    <property type="match status" value="1"/>
</dbReference>
<dbReference type="GO" id="GO:0008270">
    <property type="term" value="F:zinc ion binding"/>
    <property type="evidence" value="ECO:0007669"/>
    <property type="project" value="UniProtKB-KW"/>
</dbReference>
<keyword evidence="2" id="KW-0479">Metal-binding</keyword>
<dbReference type="SUPFAM" id="SSF56219">
    <property type="entry name" value="DNase I-like"/>
    <property type="match status" value="1"/>
</dbReference>
<keyword evidence="4 10" id="KW-0863">Zinc-finger</keyword>
<reference evidence="12 13" key="1">
    <citation type="journal article" date="2024" name="BMC Genomics">
        <title>De novo assembly and annotation of Popillia japonica's genome with initial clues to its potential as an invasive pest.</title>
        <authorList>
            <person name="Cucini C."/>
            <person name="Boschi S."/>
            <person name="Funari R."/>
            <person name="Cardaioli E."/>
            <person name="Iannotti N."/>
            <person name="Marturano G."/>
            <person name="Paoli F."/>
            <person name="Bruttini M."/>
            <person name="Carapelli A."/>
            <person name="Frati F."/>
            <person name="Nardi F."/>
        </authorList>
    </citation>
    <scope>NUCLEOTIDE SEQUENCE [LARGE SCALE GENOMIC DNA]</scope>
    <source>
        <strain evidence="12">DMR45628</strain>
    </source>
</reference>
<evidence type="ECO:0000313" key="12">
    <source>
        <dbReference type="EMBL" id="KAK9721978.1"/>
    </source>
</evidence>
<evidence type="ECO:0000256" key="2">
    <source>
        <dbReference type="ARBA" id="ARBA00022723"/>
    </source>
</evidence>
<dbReference type="PANTHER" id="PTHR24383">
    <property type="entry name" value="ZINC FINGER PROTEIN"/>
    <property type="match status" value="1"/>
</dbReference>
<evidence type="ECO:0000256" key="4">
    <source>
        <dbReference type="ARBA" id="ARBA00022771"/>
    </source>
</evidence>
<dbReference type="FunFam" id="3.30.160.60:FF:000100">
    <property type="entry name" value="Zinc finger 45-like"/>
    <property type="match status" value="1"/>
</dbReference>
<protein>
    <submittedName>
        <fullName evidence="12">Zinc finger, C2H2 type</fullName>
    </submittedName>
</protein>
<dbReference type="SUPFAM" id="SSF57667">
    <property type="entry name" value="beta-beta-alpha zinc fingers"/>
    <property type="match status" value="4"/>
</dbReference>
<keyword evidence="13" id="KW-1185">Reference proteome</keyword>
<dbReference type="Proteomes" id="UP001458880">
    <property type="component" value="Unassembled WGS sequence"/>
</dbReference>
<dbReference type="Pfam" id="PF00096">
    <property type="entry name" value="zf-C2H2"/>
    <property type="match status" value="6"/>
</dbReference>
<keyword evidence="8" id="KW-0804">Transcription</keyword>
<dbReference type="PROSITE" id="PS50157">
    <property type="entry name" value="ZINC_FINGER_C2H2_2"/>
    <property type="match status" value="6"/>
</dbReference>
<keyword evidence="6" id="KW-0805">Transcription regulation</keyword>
<evidence type="ECO:0000256" key="8">
    <source>
        <dbReference type="ARBA" id="ARBA00023163"/>
    </source>
</evidence>
<evidence type="ECO:0000256" key="7">
    <source>
        <dbReference type="ARBA" id="ARBA00023125"/>
    </source>
</evidence>
<dbReference type="GO" id="GO:0005634">
    <property type="term" value="C:nucleus"/>
    <property type="evidence" value="ECO:0007669"/>
    <property type="project" value="UniProtKB-SubCell"/>
</dbReference>
<dbReference type="InterPro" id="IPR013087">
    <property type="entry name" value="Znf_C2H2_type"/>
</dbReference>
<evidence type="ECO:0000256" key="1">
    <source>
        <dbReference type="ARBA" id="ARBA00004123"/>
    </source>
</evidence>
<dbReference type="GO" id="GO:0003677">
    <property type="term" value="F:DNA binding"/>
    <property type="evidence" value="ECO:0007669"/>
    <property type="project" value="UniProtKB-KW"/>
</dbReference>
<name>A0AAW1KPP2_POPJA</name>